<gene>
    <name evidence="1" type="ORF">HLA87_03405</name>
</gene>
<evidence type="ECO:0000313" key="1">
    <source>
        <dbReference type="EMBL" id="QJR43806.1"/>
    </source>
</evidence>
<dbReference type="Proteomes" id="UP000500686">
    <property type="component" value="Chromosome"/>
</dbReference>
<dbReference type="KEGG" id="mmir:HLA87_03405"/>
<keyword evidence="2" id="KW-1185">Reference proteome</keyword>
<proteinExistence type="predicted"/>
<reference evidence="1 2" key="1">
    <citation type="submission" date="2020-05" db="EMBL/GenBank/DDBJ databases">
        <title>Novel Mycoplasma species detected in Mirounga angustirostris (northern elephant seal) from the USA.</title>
        <authorList>
            <person name="Volokhov D.V."/>
        </authorList>
    </citation>
    <scope>NUCLEOTIDE SEQUENCE [LARGE SCALE GENOMIC DNA]</scope>
    <source>
        <strain evidence="1 2">Mirounga ES2806-GEN</strain>
    </source>
</reference>
<dbReference type="NCBIfam" id="NF045943">
    <property type="entry name" value="MAG3720_fam"/>
    <property type="match status" value="1"/>
</dbReference>
<accession>A0A6M4JCP3</accession>
<organism evidence="1 2">
    <name type="scientific">Mycoplasma miroungigenitalium</name>
    <dbReference type="NCBI Taxonomy" id="754515"/>
    <lineage>
        <taxon>Bacteria</taxon>
        <taxon>Bacillati</taxon>
        <taxon>Mycoplasmatota</taxon>
        <taxon>Mollicutes</taxon>
        <taxon>Mycoplasmataceae</taxon>
        <taxon>Mycoplasma</taxon>
    </lineage>
</organism>
<protein>
    <submittedName>
        <fullName evidence="1">Uncharacterized protein</fullName>
    </submittedName>
</protein>
<dbReference type="EMBL" id="CP053096">
    <property type="protein sequence ID" value="QJR43806.1"/>
    <property type="molecule type" value="Genomic_DNA"/>
</dbReference>
<evidence type="ECO:0000313" key="2">
    <source>
        <dbReference type="Proteomes" id="UP000500686"/>
    </source>
</evidence>
<name>A0A6M4JCP3_9MOLU</name>
<sequence length="384" mass="44474">MKNFLVTFQINKEFVQASVVTNTSLGFSTLLNISKRNNNFTDLVCLIDEIKLFINKNVNTKKSKIKYSLIIQDALFDVQVLYNSHSQKLNGKVENEHKTVFDEYLTTSRNNLDYYTLNYAPYMFEVLNNSENKKYAFFPANKLGQKLITYYSLVLIKRSDANFTNILNLFNSKNIELSQIILESQSLITSQNKKTHSVLVQMNFNIISITGFFNSIVLYKENKLLNFNEVFNKIGRSLNMSKDMASAYFKAVIANWKYYSTIQDTASTESIIFGVCEKMLHKIIDEIEKQHQIHYNKEQYVEYVVSGSQAGLLKHLMAKEKQYNVSTYEQIPVEQNILPASHYGACLMVDEKINTNLIETLNDIDDFKQNKNVFQKFISLFKNA</sequence>
<dbReference type="AlphaFoldDB" id="A0A6M4JCP3"/>
<dbReference type="RefSeq" id="WP_171111958.1">
    <property type="nucleotide sequence ID" value="NZ_CP053096.1"/>
</dbReference>